<dbReference type="GO" id="GO:0009055">
    <property type="term" value="F:electron transfer activity"/>
    <property type="evidence" value="ECO:0007669"/>
    <property type="project" value="InterPro"/>
</dbReference>
<dbReference type="InterPro" id="IPR011444">
    <property type="entry name" value="DUF1549"/>
</dbReference>
<reference evidence="8 9" key="1">
    <citation type="submission" date="2018-12" db="EMBL/GenBank/DDBJ databases">
        <authorList>
            <person name="Toschakov S.V."/>
        </authorList>
    </citation>
    <scope>NUCLEOTIDE SEQUENCE [LARGE SCALE GENOMIC DNA]</scope>
    <source>
        <strain evidence="8 9">GM2012</strain>
    </source>
</reference>
<reference evidence="8 9" key="2">
    <citation type="submission" date="2019-01" db="EMBL/GenBank/DDBJ databases">
        <title>Tautonia sociabilis, a novel thermotolerant planctomycete of Isosphaeraceae family, isolated from a 4000 m deep subterranean habitat.</title>
        <authorList>
            <person name="Kovaleva O.L."/>
            <person name="Elcheninov A.G."/>
            <person name="Van Heerden E."/>
            <person name="Toshchakov S.V."/>
            <person name="Novikov A."/>
            <person name="Bonch-Osmolovskaya E.A."/>
            <person name="Kublanov I.V."/>
        </authorList>
    </citation>
    <scope>NUCLEOTIDE SEQUENCE [LARGE SCALE GENOMIC DNA]</scope>
    <source>
        <strain evidence="8 9">GM2012</strain>
    </source>
</reference>
<evidence type="ECO:0000259" key="7">
    <source>
        <dbReference type="PROSITE" id="PS51007"/>
    </source>
</evidence>
<dbReference type="InterPro" id="IPR009056">
    <property type="entry name" value="Cyt_c-like_dom"/>
</dbReference>
<feature type="region of interest" description="Disordered" evidence="5">
    <location>
        <begin position="1"/>
        <end position="37"/>
    </location>
</feature>
<dbReference type="GO" id="GO:0020037">
    <property type="term" value="F:heme binding"/>
    <property type="evidence" value="ECO:0007669"/>
    <property type="project" value="InterPro"/>
</dbReference>
<dbReference type="Proteomes" id="UP000280296">
    <property type="component" value="Unassembled WGS sequence"/>
</dbReference>
<dbReference type="InterPro" id="IPR022655">
    <property type="entry name" value="DUF1553"/>
</dbReference>
<evidence type="ECO:0000256" key="6">
    <source>
        <dbReference type="SAM" id="Phobius"/>
    </source>
</evidence>
<organism evidence="8 9">
    <name type="scientific">Tautonia sociabilis</name>
    <dbReference type="NCBI Taxonomy" id="2080755"/>
    <lineage>
        <taxon>Bacteria</taxon>
        <taxon>Pseudomonadati</taxon>
        <taxon>Planctomycetota</taxon>
        <taxon>Planctomycetia</taxon>
        <taxon>Isosphaerales</taxon>
        <taxon>Isosphaeraceae</taxon>
        <taxon>Tautonia</taxon>
    </lineage>
</organism>
<comment type="caution">
    <text evidence="8">The sequence shown here is derived from an EMBL/GenBank/DDBJ whole genome shotgun (WGS) entry which is preliminary data.</text>
</comment>
<evidence type="ECO:0000256" key="3">
    <source>
        <dbReference type="ARBA" id="ARBA00023004"/>
    </source>
</evidence>
<dbReference type="PANTHER" id="PTHR35889">
    <property type="entry name" value="CYCLOINULO-OLIGOSACCHARIDE FRUCTANOTRANSFERASE-RELATED"/>
    <property type="match status" value="1"/>
</dbReference>
<name>A0A432MKY2_9BACT</name>
<dbReference type="InterPro" id="IPR036909">
    <property type="entry name" value="Cyt_c-like_dom_sf"/>
</dbReference>
<dbReference type="PANTHER" id="PTHR35889:SF3">
    <property type="entry name" value="F-BOX DOMAIN-CONTAINING PROTEIN"/>
    <property type="match status" value="1"/>
</dbReference>
<dbReference type="PROSITE" id="PS51007">
    <property type="entry name" value="CYTC"/>
    <property type="match status" value="1"/>
</dbReference>
<evidence type="ECO:0000256" key="5">
    <source>
        <dbReference type="SAM" id="MobiDB-lite"/>
    </source>
</evidence>
<feature type="compositionally biased region" description="Basic and acidic residues" evidence="5">
    <location>
        <begin position="1"/>
        <end position="13"/>
    </location>
</feature>
<sequence>MNRGDKGTSREPEGASGGGRPMTESAGGGNGSHRGGGFARLGAMWDIPESDPVPIDSRGSSMRKALRFVVMAAVFCGGMVPGVVLKAAVGSEETSRERAGADRQAMALFEARVRPILVDRCVRCHGEERQKGGLRLDSAAAVRAGGRSGPAVVPGSLEQSLLVEAVRYEGLEMPPDGPMPEEEVEALVRWVELGAPWPGAEQEALAREEPGSFTEEDRSYWAFQPVRRPEPPPVNDEGWARNPIDRFVFDRLDRAGMRPAPEADKHTLIRRACFDLLGLPPTPEEVDAFLADEAPDAFDRLVDRLLDSPRYGERWGRHWLDLVRFAESNGYRADEFRPFAWRYRDYVVDAFNHDTPYDQFIREQIAGDELDPDSPVGRVATGYLRLWVYESNQRDVEGQWDGILDDVTDVTADAFLGLGLGCAKCHDHKYDPILQRDYYRLRSYFAALVPRDDLPVFPAVPGTGEAERRAAWEALTAATRAEIAALEARYRERAEYDAITKFQPEMQALLQVDDPAALSPRERQLATLAFRQVEMEYDKIPTKLTGEKQRWEALVAELKRFDPIRPARADVETISDVSAVAPPNPIPGDRSGEDIAPGILSILDPEPAEIPALPGWPSSTGRRSALASWLTDPGNPLVPRVMVNRLWQGHFGRGIVETASDFGRLGEPPTHPELLDWLAARFVSEGWSLKAMHRLMMTSSTYRQASIRADATACLRIDPGNTLLWRMPVRRLEAEPIRDAMLAVSGELDLDMEGPSVQPEEPRRAIYTRFLRNTKDPLLAAFDVADGYLSTARRNVTTAPTQSLLMINGDWTLARAGAFADRILRSPVPDDEARVVLAYRLAFSRAPSRAELADALAFLTGDLPPAASSSLSSCEQPPPEAPPIDRSCWVDFCHVLLNANEFLYVD</sequence>
<dbReference type="AlphaFoldDB" id="A0A432MKY2"/>
<keyword evidence="1 4" id="KW-0349">Heme</keyword>
<accession>A0A432MKY2</accession>
<keyword evidence="6" id="KW-0472">Membrane</keyword>
<feature type="domain" description="Cytochrome c" evidence="7">
    <location>
        <begin position="100"/>
        <end position="309"/>
    </location>
</feature>
<evidence type="ECO:0000256" key="4">
    <source>
        <dbReference type="PROSITE-ProRule" id="PRU00433"/>
    </source>
</evidence>
<keyword evidence="6" id="KW-0812">Transmembrane</keyword>
<feature type="compositionally biased region" description="Gly residues" evidence="5">
    <location>
        <begin position="15"/>
        <end position="37"/>
    </location>
</feature>
<gene>
    <name evidence="8" type="ORF">TsocGM_10060</name>
</gene>
<feature type="transmembrane region" description="Helical" evidence="6">
    <location>
        <begin position="68"/>
        <end position="89"/>
    </location>
</feature>
<dbReference type="GO" id="GO:0046872">
    <property type="term" value="F:metal ion binding"/>
    <property type="evidence" value="ECO:0007669"/>
    <property type="project" value="UniProtKB-KW"/>
</dbReference>
<keyword evidence="2 4" id="KW-0479">Metal-binding</keyword>
<proteinExistence type="predicted"/>
<dbReference type="Pfam" id="PF07635">
    <property type="entry name" value="PSCyt1"/>
    <property type="match status" value="1"/>
</dbReference>
<dbReference type="Pfam" id="PF07587">
    <property type="entry name" value="PSD1"/>
    <property type="match status" value="1"/>
</dbReference>
<dbReference type="InterPro" id="IPR011429">
    <property type="entry name" value="Cyt_c_Planctomycete-type"/>
</dbReference>
<keyword evidence="9" id="KW-1185">Reference proteome</keyword>
<keyword evidence="3 4" id="KW-0408">Iron</keyword>
<protein>
    <submittedName>
        <fullName evidence="8">DUF1553 domain-containing protein</fullName>
    </submittedName>
</protein>
<dbReference type="SUPFAM" id="SSF46626">
    <property type="entry name" value="Cytochrome c"/>
    <property type="match status" value="1"/>
</dbReference>
<evidence type="ECO:0000313" key="9">
    <source>
        <dbReference type="Proteomes" id="UP000280296"/>
    </source>
</evidence>
<dbReference type="EMBL" id="RYZH01000016">
    <property type="protein sequence ID" value="RUL87867.1"/>
    <property type="molecule type" value="Genomic_DNA"/>
</dbReference>
<evidence type="ECO:0000313" key="8">
    <source>
        <dbReference type="EMBL" id="RUL87867.1"/>
    </source>
</evidence>
<evidence type="ECO:0000256" key="1">
    <source>
        <dbReference type="ARBA" id="ARBA00022617"/>
    </source>
</evidence>
<dbReference type="Pfam" id="PF07583">
    <property type="entry name" value="PSCyt2"/>
    <property type="match status" value="1"/>
</dbReference>
<keyword evidence="6" id="KW-1133">Transmembrane helix</keyword>
<evidence type="ECO:0000256" key="2">
    <source>
        <dbReference type="ARBA" id="ARBA00022723"/>
    </source>
</evidence>